<gene>
    <name evidence="11" type="ORF">SCORR_v1c05300</name>
</gene>
<evidence type="ECO:0000256" key="5">
    <source>
        <dbReference type="ARBA" id="ARBA00022840"/>
    </source>
</evidence>
<dbReference type="GO" id="GO:0034040">
    <property type="term" value="F:ATPase-coupled lipid transmembrane transporter activity"/>
    <property type="evidence" value="ECO:0007669"/>
    <property type="project" value="TreeGrafter"/>
</dbReference>
<feature type="transmembrane region" description="Helical" evidence="8">
    <location>
        <begin position="238"/>
        <end position="260"/>
    </location>
</feature>
<evidence type="ECO:0000256" key="1">
    <source>
        <dbReference type="ARBA" id="ARBA00004651"/>
    </source>
</evidence>
<dbReference type="InterPro" id="IPR011527">
    <property type="entry name" value="ABC1_TM_dom"/>
</dbReference>
<keyword evidence="3 8" id="KW-0812">Transmembrane</keyword>
<dbReference type="InterPro" id="IPR039421">
    <property type="entry name" value="Type_1_exporter"/>
</dbReference>
<keyword evidence="5" id="KW-0067">ATP-binding</keyword>
<keyword evidence="4" id="KW-0547">Nucleotide-binding</keyword>
<dbReference type="PROSITE" id="PS50893">
    <property type="entry name" value="ABC_TRANSPORTER_2"/>
    <property type="match status" value="1"/>
</dbReference>
<dbReference type="Pfam" id="PF00005">
    <property type="entry name" value="ABC_tran"/>
    <property type="match status" value="1"/>
</dbReference>
<evidence type="ECO:0000256" key="4">
    <source>
        <dbReference type="ARBA" id="ARBA00022741"/>
    </source>
</evidence>
<dbReference type="RefSeq" id="WP_094048907.1">
    <property type="nucleotide sequence ID" value="NZ_CP022535.1"/>
</dbReference>
<dbReference type="Gene3D" id="1.20.1560.10">
    <property type="entry name" value="ABC transporter type 1, transmembrane domain"/>
    <property type="match status" value="1"/>
</dbReference>
<dbReference type="InterPro" id="IPR003593">
    <property type="entry name" value="AAA+_ATPase"/>
</dbReference>
<dbReference type="InterPro" id="IPR017871">
    <property type="entry name" value="ABC_transporter-like_CS"/>
</dbReference>
<name>A0A222EP90_9MOLU</name>
<dbReference type="Pfam" id="PF00664">
    <property type="entry name" value="ABC_membrane"/>
    <property type="match status" value="1"/>
</dbReference>
<evidence type="ECO:0000256" key="8">
    <source>
        <dbReference type="SAM" id="Phobius"/>
    </source>
</evidence>
<feature type="transmembrane region" description="Helical" evidence="8">
    <location>
        <begin position="152"/>
        <end position="171"/>
    </location>
</feature>
<dbReference type="GO" id="GO:0016887">
    <property type="term" value="F:ATP hydrolysis activity"/>
    <property type="evidence" value="ECO:0007669"/>
    <property type="project" value="InterPro"/>
</dbReference>
<evidence type="ECO:0000256" key="3">
    <source>
        <dbReference type="ARBA" id="ARBA00022692"/>
    </source>
</evidence>
<dbReference type="InterPro" id="IPR003439">
    <property type="entry name" value="ABC_transporter-like_ATP-bd"/>
</dbReference>
<evidence type="ECO:0000259" key="9">
    <source>
        <dbReference type="PROSITE" id="PS50893"/>
    </source>
</evidence>
<dbReference type="PROSITE" id="PS50929">
    <property type="entry name" value="ABC_TM1F"/>
    <property type="match status" value="1"/>
</dbReference>
<dbReference type="AlphaFoldDB" id="A0A222EP90"/>
<dbReference type="CDD" id="cd03228">
    <property type="entry name" value="ABCC_MRP_Like"/>
    <property type="match status" value="1"/>
</dbReference>
<proteinExistence type="inferred from homology"/>
<dbReference type="Proteomes" id="UP000203229">
    <property type="component" value="Chromosome"/>
</dbReference>
<accession>A0A222EP90</accession>
<sequence length="526" mass="60360">MTKIYLKVWYFYLIYLLFATISSAGMTYGILSSGYVLDDVLNNDKTKLIIDSIFIIAGIAIFSLFSNFNNFIIKPRAIKKMNLLLRKLIIDKINAMSYEEYSSNGVGTYISWLTNDVDIIESTVFESSFTISNIIPQFFIIGYSFYSLNWILGLIAISSSLLCTIIPFLFVKSNIKYQTKISSQSELLSEDLLSYVNGYQELSYRNKKRLYTELVNDANLSYEKTKSKFLIFRNFQSFLSNMITISSQSILVIVSLYLFTINKTSAGAFLSSPGIAYTFFVAIFTFSRLISTIKSTKEVVLKYKNVKVENDYEPSTINFENIIVKDLNYSVEDKIIFKDFNLSIKNHNKYLLIGESGKGKTTLFKIIFSLIHNYEGEIKINNKLNYKDIDQRDIWNLISYIPQENILYNSSLKNNITLFNKTINDSEVIDVLNKVNLGYLLDQMSLNDHLNNDANNISGGEIQRIAIARALLQDKPFMILDEITSGLDEKNRNNIESLILSLNKTILYISHTTKIENNNFDQIIKL</sequence>
<feature type="transmembrane region" description="Helical" evidence="8">
    <location>
        <begin position="48"/>
        <end position="72"/>
    </location>
</feature>
<keyword evidence="12" id="KW-1185">Reference proteome</keyword>
<organism evidence="11 12">
    <name type="scientific">Spiroplasma corruscae</name>
    <dbReference type="NCBI Taxonomy" id="216934"/>
    <lineage>
        <taxon>Bacteria</taxon>
        <taxon>Bacillati</taxon>
        <taxon>Mycoplasmatota</taxon>
        <taxon>Mollicutes</taxon>
        <taxon>Entomoplasmatales</taxon>
        <taxon>Spiroplasmataceae</taxon>
        <taxon>Spiroplasma</taxon>
    </lineage>
</organism>
<dbReference type="KEGG" id="scou:SCORR_v1c05300"/>
<feature type="domain" description="ABC transmembrane type-1" evidence="10">
    <location>
        <begin position="13"/>
        <end position="295"/>
    </location>
</feature>
<dbReference type="SUPFAM" id="SSF52540">
    <property type="entry name" value="P-loop containing nucleoside triphosphate hydrolases"/>
    <property type="match status" value="1"/>
</dbReference>
<dbReference type="PROSITE" id="PS00211">
    <property type="entry name" value="ABC_TRANSPORTER_1"/>
    <property type="match status" value="1"/>
</dbReference>
<dbReference type="PANTHER" id="PTHR24221">
    <property type="entry name" value="ATP-BINDING CASSETTE SUB-FAMILY B"/>
    <property type="match status" value="1"/>
</dbReference>
<dbReference type="SMART" id="SM00382">
    <property type="entry name" value="AAA"/>
    <property type="match status" value="1"/>
</dbReference>
<dbReference type="SUPFAM" id="SSF90123">
    <property type="entry name" value="ABC transporter transmembrane region"/>
    <property type="match status" value="1"/>
</dbReference>
<comment type="subcellular location">
    <subcellularLocation>
        <location evidence="1">Cell membrane</location>
        <topology evidence="1">Multi-pass membrane protein</topology>
    </subcellularLocation>
</comment>
<protein>
    <recommendedName>
        <fullName evidence="13">ABC transporter ATP-binding protein</fullName>
    </recommendedName>
</protein>
<dbReference type="EMBL" id="CP022535">
    <property type="protein sequence ID" value="ASP28302.1"/>
    <property type="molecule type" value="Genomic_DNA"/>
</dbReference>
<keyword evidence="6 8" id="KW-1133">Transmembrane helix</keyword>
<evidence type="ECO:0000313" key="11">
    <source>
        <dbReference type="EMBL" id="ASP28302.1"/>
    </source>
</evidence>
<evidence type="ECO:0000256" key="6">
    <source>
        <dbReference type="ARBA" id="ARBA00022989"/>
    </source>
</evidence>
<dbReference type="GO" id="GO:0005886">
    <property type="term" value="C:plasma membrane"/>
    <property type="evidence" value="ECO:0007669"/>
    <property type="project" value="UniProtKB-SubCell"/>
</dbReference>
<comment type="similarity">
    <text evidence="2">Belongs to the ABC transporter superfamily.</text>
</comment>
<evidence type="ECO:0000313" key="12">
    <source>
        <dbReference type="Proteomes" id="UP000203229"/>
    </source>
</evidence>
<evidence type="ECO:0000256" key="2">
    <source>
        <dbReference type="ARBA" id="ARBA00005417"/>
    </source>
</evidence>
<evidence type="ECO:0008006" key="13">
    <source>
        <dbReference type="Google" id="ProtNLM"/>
    </source>
</evidence>
<feature type="transmembrane region" description="Helical" evidence="8">
    <location>
        <begin position="12"/>
        <end position="36"/>
    </location>
</feature>
<evidence type="ECO:0000259" key="10">
    <source>
        <dbReference type="PROSITE" id="PS50929"/>
    </source>
</evidence>
<dbReference type="GO" id="GO:0005524">
    <property type="term" value="F:ATP binding"/>
    <property type="evidence" value="ECO:0007669"/>
    <property type="project" value="UniProtKB-KW"/>
</dbReference>
<reference evidence="11 12" key="1">
    <citation type="submission" date="2017-07" db="EMBL/GenBank/DDBJ databases">
        <title>Complete genome sequence of Spiroplasma corruscae EC-1 (DSM 19793).</title>
        <authorList>
            <person name="Tsai Y.-M."/>
            <person name="Lo W.-S."/>
            <person name="Kuo C.-H."/>
        </authorList>
    </citation>
    <scope>NUCLEOTIDE SEQUENCE [LARGE SCALE GENOMIC DNA]</scope>
    <source>
        <strain evidence="11 12">EC-1</strain>
    </source>
</reference>
<dbReference type="OrthoDB" id="397513at2"/>
<dbReference type="GO" id="GO:0140359">
    <property type="term" value="F:ABC-type transporter activity"/>
    <property type="evidence" value="ECO:0007669"/>
    <property type="project" value="InterPro"/>
</dbReference>
<dbReference type="InterPro" id="IPR036640">
    <property type="entry name" value="ABC1_TM_sf"/>
</dbReference>
<feature type="transmembrane region" description="Helical" evidence="8">
    <location>
        <begin position="129"/>
        <end position="146"/>
    </location>
</feature>
<evidence type="ECO:0000256" key="7">
    <source>
        <dbReference type="ARBA" id="ARBA00023136"/>
    </source>
</evidence>
<dbReference type="InterPro" id="IPR027417">
    <property type="entry name" value="P-loop_NTPase"/>
</dbReference>
<keyword evidence="7 8" id="KW-0472">Membrane</keyword>
<feature type="transmembrane region" description="Helical" evidence="8">
    <location>
        <begin position="266"/>
        <end position="287"/>
    </location>
</feature>
<dbReference type="PANTHER" id="PTHR24221:SF654">
    <property type="entry name" value="ATP-BINDING CASSETTE SUB-FAMILY B MEMBER 6"/>
    <property type="match status" value="1"/>
</dbReference>
<dbReference type="Gene3D" id="3.40.50.300">
    <property type="entry name" value="P-loop containing nucleotide triphosphate hydrolases"/>
    <property type="match status" value="1"/>
</dbReference>
<feature type="domain" description="ABC transporter" evidence="9">
    <location>
        <begin position="322"/>
        <end position="526"/>
    </location>
</feature>